<reference evidence="1" key="1">
    <citation type="submission" date="2021-03" db="EMBL/GenBank/DDBJ databases">
        <authorList>
            <consortium name="Genoscope - CEA"/>
            <person name="William W."/>
        </authorList>
    </citation>
    <scope>NUCLEOTIDE SEQUENCE</scope>
    <source>
        <strain evidence="1">Doubled-haploid Pahang</strain>
    </source>
</reference>
<keyword evidence="3" id="KW-1185">Reference proteome</keyword>
<evidence type="ECO:0000313" key="3">
    <source>
        <dbReference type="Proteomes" id="UP000012960"/>
    </source>
</evidence>
<dbReference type="AlphaFoldDB" id="A0A804L342"/>
<accession>A0A804L342</accession>
<dbReference type="Gramene" id="Ma11_t01650.1">
    <property type="protein sequence ID" value="Ma11_p01650.1"/>
    <property type="gene ID" value="Ma11_g01650"/>
</dbReference>
<dbReference type="Proteomes" id="UP000012960">
    <property type="component" value="Unplaced"/>
</dbReference>
<proteinExistence type="predicted"/>
<reference evidence="2" key="2">
    <citation type="submission" date="2021-05" db="UniProtKB">
        <authorList>
            <consortium name="EnsemblPlants"/>
        </authorList>
    </citation>
    <scope>IDENTIFICATION</scope>
    <source>
        <strain evidence="2">subsp. malaccensis</strain>
    </source>
</reference>
<dbReference type="InParanoid" id="A0A804L342"/>
<protein>
    <submittedName>
        <fullName evidence="1">(wild Malaysian banana) hypothetical protein</fullName>
    </submittedName>
</protein>
<organism evidence="2 3">
    <name type="scientific">Musa acuminata subsp. malaccensis</name>
    <name type="common">Wild banana</name>
    <name type="synonym">Musa malaccensis</name>
    <dbReference type="NCBI Taxonomy" id="214687"/>
    <lineage>
        <taxon>Eukaryota</taxon>
        <taxon>Viridiplantae</taxon>
        <taxon>Streptophyta</taxon>
        <taxon>Embryophyta</taxon>
        <taxon>Tracheophyta</taxon>
        <taxon>Spermatophyta</taxon>
        <taxon>Magnoliopsida</taxon>
        <taxon>Liliopsida</taxon>
        <taxon>Zingiberales</taxon>
        <taxon>Musaceae</taxon>
        <taxon>Musa</taxon>
    </lineage>
</organism>
<dbReference type="EnsemblPlants" id="Ma11_t01650.1">
    <property type="protein sequence ID" value="Ma11_p01650.1"/>
    <property type="gene ID" value="Ma11_g01650"/>
</dbReference>
<name>A0A804L342_MUSAM</name>
<sequence>MHNFLISNHGFLFGGGLYGCTRYCLHHGQPSKDPAKNLKQYHLNHHFRIQVCIIAERKCVCRVIKK</sequence>
<evidence type="ECO:0000313" key="2">
    <source>
        <dbReference type="EnsemblPlants" id="Ma11_p01650.1"/>
    </source>
</evidence>
<gene>
    <name evidence="1" type="ORF">GSMUA_23750.1</name>
</gene>
<evidence type="ECO:0000313" key="1">
    <source>
        <dbReference type="EMBL" id="CAG1863253.1"/>
    </source>
</evidence>
<dbReference type="EMBL" id="HG996475">
    <property type="protein sequence ID" value="CAG1863253.1"/>
    <property type="molecule type" value="Genomic_DNA"/>
</dbReference>